<dbReference type="PROSITE" id="PS00709">
    <property type="entry name" value="RIBOSOMAL_L30E_1"/>
    <property type="match status" value="1"/>
</dbReference>
<dbReference type="InterPro" id="IPR022991">
    <property type="entry name" value="Ribosomal_eL30_CS"/>
</dbReference>
<dbReference type="NCBIfam" id="NF002172">
    <property type="entry name" value="PRK01018.1"/>
    <property type="match status" value="1"/>
</dbReference>
<dbReference type="InterPro" id="IPR004038">
    <property type="entry name" value="Ribosomal_eL8/eL30/eS12/Gad45"/>
</dbReference>
<dbReference type="InterPro" id="IPR039109">
    <property type="entry name" value="Ribosomal_eL30-like"/>
</dbReference>
<dbReference type="GO" id="GO:1990904">
    <property type="term" value="C:ribonucleoprotein complex"/>
    <property type="evidence" value="ECO:0007669"/>
    <property type="project" value="UniProtKB-KW"/>
</dbReference>
<evidence type="ECO:0000256" key="2">
    <source>
        <dbReference type="ARBA" id="ARBA00022980"/>
    </source>
</evidence>
<gene>
    <name evidence="5" type="ORF">BCR33DRAFT_664508</name>
</gene>
<organism evidence="5 6">
    <name type="scientific">Rhizoclosmatium globosum</name>
    <dbReference type="NCBI Taxonomy" id="329046"/>
    <lineage>
        <taxon>Eukaryota</taxon>
        <taxon>Fungi</taxon>
        <taxon>Fungi incertae sedis</taxon>
        <taxon>Chytridiomycota</taxon>
        <taxon>Chytridiomycota incertae sedis</taxon>
        <taxon>Chytridiomycetes</taxon>
        <taxon>Chytridiales</taxon>
        <taxon>Chytriomycetaceae</taxon>
        <taxon>Rhizoclosmatium</taxon>
    </lineage>
</organism>
<dbReference type="PROSITE" id="PS00993">
    <property type="entry name" value="RIBOSOMAL_L30E_2"/>
    <property type="match status" value="1"/>
</dbReference>
<protein>
    <submittedName>
        <fullName evidence="5">L30e-like protein</fullName>
    </submittedName>
</protein>
<comment type="caution">
    <text evidence="5">The sequence shown here is derived from an EMBL/GenBank/DDBJ whole genome shotgun (WGS) entry which is preliminary data.</text>
</comment>
<sequence length="125" mass="13262">MAPKAEPVAAAAPAAVPQKKAKKAAGETVNSRLALVMKSGKYTLGYKSTLKSIRNGKAKLLLIAGNCPPLRKSELEYYAMLSKTAVHHYTGNNIDLGTACGKYFRVGVLSIIDGGDSDIISRPLE</sequence>
<keyword evidence="3" id="KW-0687">Ribonucleoprotein</keyword>
<evidence type="ECO:0000259" key="4">
    <source>
        <dbReference type="Pfam" id="PF01248"/>
    </source>
</evidence>
<dbReference type="STRING" id="329046.A0A1Y2BMJ2"/>
<comment type="similarity">
    <text evidence="1">Belongs to the eukaryotic ribosomal protein eL30 family.</text>
</comment>
<dbReference type="Gene3D" id="3.30.1330.30">
    <property type="match status" value="1"/>
</dbReference>
<dbReference type="AlphaFoldDB" id="A0A1Y2BMJ2"/>
<evidence type="ECO:0000313" key="5">
    <source>
        <dbReference type="EMBL" id="ORY35968.1"/>
    </source>
</evidence>
<dbReference type="InterPro" id="IPR029064">
    <property type="entry name" value="Ribosomal_eL30-like_sf"/>
</dbReference>
<keyword evidence="2" id="KW-0689">Ribosomal protein</keyword>
<dbReference type="Pfam" id="PF01248">
    <property type="entry name" value="Ribosomal_L7Ae"/>
    <property type="match status" value="1"/>
</dbReference>
<reference evidence="5 6" key="1">
    <citation type="submission" date="2016-07" db="EMBL/GenBank/DDBJ databases">
        <title>Pervasive Adenine N6-methylation of Active Genes in Fungi.</title>
        <authorList>
            <consortium name="DOE Joint Genome Institute"/>
            <person name="Mondo S.J."/>
            <person name="Dannebaum R.O."/>
            <person name="Kuo R.C."/>
            <person name="Labutti K."/>
            <person name="Haridas S."/>
            <person name="Kuo A."/>
            <person name="Salamov A."/>
            <person name="Ahrendt S.R."/>
            <person name="Lipzen A."/>
            <person name="Sullivan W."/>
            <person name="Andreopoulos W.B."/>
            <person name="Clum A."/>
            <person name="Lindquist E."/>
            <person name="Daum C."/>
            <person name="Ramamoorthy G.K."/>
            <person name="Gryganskyi A."/>
            <person name="Culley D."/>
            <person name="Magnuson J.K."/>
            <person name="James T.Y."/>
            <person name="O'Malley M.A."/>
            <person name="Stajich J.E."/>
            <person name="Spatafora J.W."/>
            <person name="Visel A."/>
            <person name="Grigoriev I.V."/>
        </authorList>
    </citation>
    <scope>NUCLEOTIDE SEQUENCE [LARGE SCALE GENOMIC DNA]</scope>
    <source>
        <strain evidence="5 6">JEL800</strain>
    </source>
</reference>
<dbReference type="FunFam" id="3.30.1330.30:FF:000001">
    <property type="entry name" value="60S ribosomal protein L30"/>
    <property type="match status" value="1"/>
</dbReference>
<dbReference type="EMBL" id="MCGO01000059">
    <property type="protein sequence ID" value="ORY35968.1"/>
    <property type="molecule type" value="Genomic_DNA"/>
</dbReference>
<dbReference type="Proteomes" id="UP000193642">
    <property type="component" value="Unassembled WGS sequence"/>
</dbReference>
<dbReference type="PANTHER" id="PTHR11449">
    <property type="entry name" value="RIBOSOMAL PROTEIN L30"/>
    <property type="match status" value="1"/>
</dbReference>
<keyword evidence="6" id="KW-1185">Reference proteome</keyword>
<proteinExistence type="inferred from homology"/>
<dbReference type="GO" id="GO:0005840">
    <property type="term" value="C:ribosome"/>
    <property type="evidence" value="ECO:0007669"/>
    <property type="project" value="UniProtKB-KW"/>
</dbReference>
<evidence type="ECO:0000256" key="3">
    <source>
        <dbReference type="ARBA" id="ARBA00023274"/>
    </source>
</evidence>
<dbReference type="OrthoDB" id="1928736at2759"/>
<dbReference type="GO" id="GO:0003723">
    <property type="term" value="F:RNA binding"/>
    <property type="evidence" value="ECO:0007669"/>
    <property type="project" value="InterPro"/>
</dbReference>
<feature type="domain" description="Ribosomal protein eL8/eL30/eS12/Gadd45" evidence="4">
    <location>
        <begin position="28"/>
        <end position="120"/>
    </location>
</feature>
<accession>A0A1Y2BMJ2</accession>
<evidence type="ECO:0000313" key="6">
    <source>
        <dbReference type="Proteomes" id="UP000193642"/>
    </source>
</evidence>
<evidence type="ECO:0000256" key="1">
    <source>
        <dbReference type="ARBA" id="ARBA00007326"/>
    </source>
</evidence>
<dbReference type="SUPFAM" id="SSF55315">
    <property type="entry name" value="L30e-like"/>
    <property type="match status" value="1"/>
</dbReference>
<name>A0A1Y2BMJ2_9FUNG</name>